<name>A0A8J7TH32_ATRSP</name>
<dbReference type="CDD" id="cd06644">
    <property type="entry name" value="STKc_STK10"/>
    <property type="match status" value="1"/>
</dbReference>
<accession>A0A8J7TH32</accession>
<dbReference type="InterPro" id="IPR017441">
    <property type="entry name" value="Protein_kinase_ATP_BS"/>
</dbReference>
<feature type="region of interest" description="Disordered" evidence="17">
    <location>
        <begin position="940"/>
        <end position="963"/>
    </location>
</feature>
<keyword evidence="21" id="KW-1185">Reference proteome</keyword>
<evidence type="ECO:0000256" key="12">
    <source>
        <dbReference type="ARBA" id="ARBA00023306"/>
    </source>
</evidence>
<keyword evidence="4" id="KW-1003">Cell membrane</keyword>
<dbReference type="Gene3D" id="3.30.200.20">
    <property type="entry name" value="Phosphorylase Kinase, domain 1"/>
    <property type="match status" value="1"/>
</dbReference>
<dbReference type="GO" id="GO:0005886">
    <property type="term" value="C:plasma membrane"/>
    <property type="evidence" value="ECO:0007669"/>
    <property type="project" value="UniProtKB-SubCell"/>
</dbReference>
<evidence type="ECO:0000256" key="11">
    <source>
        <dbReference type="ARBA" id="ARBA00023136"/>
    </source>
</evidence>
<feature type="transmembrane region" description="Helical" evidence="18">
    <location>
        <begin position="501"/>
        <end position="518"/>
    </location>
</feature>
<feature type="non-terminal residue" evidence="20">
    <location>
        <position position="1435"/>
    </location>
</feature>
<dbReference type="GO" id="GO:0005524">
    <property type="term" value="F:ATP binding"/>
    <property type="evidence" value="ECO:0007669"/>
    <property type="project" value="UniProtKB-UniRule"/>
</dbReference>
<feature type="region of interest" description="Disordered" evidence="17">
    <location>
        <begin position="1408"/>
        <end position="1435"/>
    </location>
</feature>
<dbReference type="PANTHER" id="PTHR46538:SF2">
    <property type="entry name" value="NON-SPECIFIC SERINE_THREONINE PROTEIN KINASE"/>
    <property type="match status" value="1"/>
</dbReference>
<dbReference type="PROSITE" id="PS00107">
    <property type="entry name" value="PROTEIN_KINASE_ATP"/>
    <property type="match status" value="1"/>
</dbReference>
<keyword evidence="18" id="KW-1133">Transmembrane helix</keyword>
<sequence length="1435" mass="166469">MALAKFSKILRLSSLDRKKQKQYEHVHRDLNPNDIWEIIGELGDGAFGKVYKARNKDNGVLAAAKVIETKSEDELEDYMVEIDILASCDHHYIVKLLDAFYFENKLWIMIEFCPGGAVDATMLELDRGLTEPQIQVICRQMLEALDYLHSMKIIHRDLKAGNILLTLEGDIKLADFGVSAKNTKTLQRRDSFIGTPYWMAPEVVMCETMKDAPYDYKADIWSLGITLIEVAQIEPPHHELNPMRVLLKIAKSDPPTLEQPTKWSAEFKDFLKKSLDKNPETRPTAAQLLEHPFVSKVKSNRPLRELVAEAKAEVMEEIEDNREEDEDASELTSVCETKQLCLIFPFIKSKDNCSRTPTSICIFQYFFMLQNQRSSISSLERLNLYWVLEVQVYECLDKKKMYCSCVTDISSTLYIWVECAKQPQCTIKGGSFKNKSSINKIKNILGGLAHCACSIEARANTAALRLYLLLTDIQVLQMWLLCSWRWKPFRLSAELLSTKAFFWYSCVVTGICTVYSMLTRLRDYQNYLISLLTPHLKSRLIFLGSKEYLLRTKNSIMSEILNYYQAVLLPLPAVCIHMMSHKWSDLDSSHTMAIRGIDLRRDIKEKGNVSFSNQCVFMTVRKHNSDSLAFLLIKLPITENSFYLEMTDGKFLAVMIGFLPMKLTRYLCLCSVFLFNCSFSIFYLLKYEQELYKIIQFLSTNYQDCVSNYCCKRALNEIKLTRCILKLKLLVDDLIGWKDPSETSQTNYDQEQSVETLAKSKVEDPKGPAEILPKDQSDKLSDKLSDEGIGIGDSDKPESEKSIKTSSSDSGNEDGKSTPTPEDEKPVAPPEADLPQPCTPSESSRPQLGHQDSVENTAMESTASPQVLELNGIPKKNAAQRRSTAGSESENLDSLMPEANGRSSKRYSDSGSVSASDSIDLSLNLSGELSLNKETGSISVRKNSAGSATVQRDGKSRGRNGSQLMTMEGFFTYKRSLNFCRPKFVENNKTLKRTRKFVVDGVEVSVTTSKMIGDDEKKDEEMRFLRQVKRQELRELRLLQKEEHRAQALLNAKLDTQREQMQRRFDQEMNAKKKYYDTELENLEKNQKQVIEKMEQDHALRLRDETKRIRSEQEREYSKFQEQLKQKKKEVKHEVEKLPRSQRKESLKLRMNEHQQMKQSEEQKFLAAQKSDLDATLKRIIAENKHEISEMERECLDRKHHLMRERESTIWELEERNLHEKHQLLKQQLKEQYFLQRHQLLKKHEKELEQMQHYNQRMIEHLKAKQQQEKARLPKIQRSEGKTRMMMFKKSLRINSSGSASEDREKIKQFAQQEEKRQKAERQHQQQKHENQMREMMGQCDSNIRELQQLQNEKCHLLVENETQRLKALDEQHNNQLKEWREQLRPRKKALEDELNQKKKEQEMFFKMSEDSECMSPSSPNKLAKFLPYSDSSTT</sequence>
<keyword evidence="11 18" id="KW-0472">Membrane</keyword>
<evidence type="ECO:0000256" key="15">
    <source>
        <dbReference type="PROSITE-ProRule" id="PRU10141"/>
    </source>
</evidence>
<dbReference type="EMBL" id="JAAWVO010065906">
    <property type="protein sequence ID" value="MBN3323618.1"/>
    <property type="molecule type" value="Genomic_DNA"/>
</dbReference>
<dbReference type="FunFam" id="3.30.200.20:FF:000120">
    <property type="entry name" value="STE20-like serine/threonine-protein kinase"/>
    <property type="match status" value="1"/>
</dbReference>
<feature type="compositionally biased region" description="Basic and acidic residues" evidence="17">
    <location>
        <begin position="758"/>
        <end position="786"/>
    </location>
</feature>
<comment type="catalytic activity">
    <reaction evidence="14">
        <text>L-seryl-[protein] + ATP = O-phospho-L-seryl-[protein] + ADP + H(+)</text>
        <dbReference type="Rhea" id="RHEA:17989"/>
        <dbReference type="Rhea" id="RHEA-COMP:9863"/>
        <dbReference type="Rhea" id="RHEA-COMP:11604"/>
        <dbReference type="ChEBI" id="CHEBI:15378"/>
        <dbReference type="ChEBI" id="CHEBI:29999"/>
        <dbReference type="ChEBI" id="CHEBI:30616"/>
        <dbReference type="ChEBI" id="CHEBI:83421"/>
        <dbReference type="ChEBI" id="CHEBI:456216"/>
        <dbReference type="EC" id="2.7.11.1"/>
    </reaction>
</comment>
<evidence type="ECO:0000256" key="4">
    <source>
        <dbReference type="ARBA" id="ARBA00022475"/>
    </source>
</evidence>
<dbReference type="InterPro" id="IPR011009">
    <property type="entry name" value="Kinase-like_dom_sf"/>
</dbReference>
<feature type="binding site" evidence="15">
    <location>
        <position position="65"/>
    </location>
    <ligand>
        <name>ATP</name>
        <dbReference type="ChEBI" id="CHEBI:30616"/>
    </ligand>
</feature>
<dbReference type="InterPro" id="IPR051585">
    <property type="entry name" value="STE20_Ser/Thr_Kinases"/>
</dbReference>
<feature type="region of interest" description="Disordered" evidence="17">
    <location>
        <begin position="1293"/>
        <end position="1332"/>
    </location>
</feature>
<feature type="compositionally biased region" description="Basic and acidic residues" evidence="17">
    <location>
        <begin position="793"/>
        <end position="803"/>
    </location>
</feature>
<feature type="transmembrane region" description="Helical" evidence="18">
    <location>
        <begin position="666"/>
        <end position="685"/>
    </location>
</feature>
<evidence type="ECO:0000256" key="6">
    <source>
        <dbReference type="ARBA" id="ARBA00022553"/>
    </source>
</evidence>
<evidence type="ECO:0000256" key="9">
    <source>
        <dbReference type="ARBA" id="ARBA00022777"/>
    </source>
</evidence>
<dbReference type="InterPro" id="IPR000719">
    <property type="entry name" value="Prot_kinase_dom"/>
</dbReference>
<keyword evidence="9 20" id="KW-0418">Kinase</keyword>
<dbReference type="PROSITE" id="PS50011">
    <property type="entry name" value="PROTEIN_KINASE_DOM"/>
    <property type="match status" value="1"/>
</dbReference>
<keyword evidence="6" id="KW-0597">Phosphoprotein</keyword>
<keyword evidence="7" id="KW-0808">Transferase</keyword>
<evidence type="ECO:0000256" key="1">
    <source>
        <dbReference type="ARBA" id="ARBA00004202"/>
    </source>
</evidence>
<feature type="compositionally biased region" description="Polar residues" evidence="17">
    <location>
        <begin position="940"/>
        <end position="950"/>
    </location>
</feature>
<keyword evidence="8 15" id="KW-0547">Nucleotide-binding</keyword>
<dbReference type="SUPFAM" id="SSF56112">
    <property type="entry name" value="Protein kinase-like (PK-like)"/>
    <property type="match status" value="1"/>
</dbReference>
<keyword evidence="10 15" id="KW-0067">ATP-binding</keyword>
<organism evidence="20 21">
    <name type="scientific">Atractosteus spatula</name>
    <name type="common">Alligator gar</name>
    <name type="synonym">Lepisosteus spatula</name>
    <dbReference type="NCBI Taxonomy" id="7917"/>
    <lineage>
        <taxon>Eukaryota</taxon>
        <taxon>Metazoa</taxon>
        <taxon>Chordata</taxon>
        <taxon>Craniata</taxon>
        <taxon>Vertebrata</taxon>
        <taxon>Euteleostomi</taxon>
        <taxon>Actinopterygii</taxon>
        <taxon>Neopterygii</taxon>
        <taxon>Holostei</taxon>
        <taxon>Semionotiformes</taxon>
        <taxon>Lepisosteidae</taxon>
        <taxon>Atractosteus</taxon>
    </lineage>
</organism>
<evidence type="ECO:0000256" key="14">
    <source>
        <dbReference type="ARBA" id="ARBA00048679"/>
    </source>
</evidence>
<comment type="similarity">
    <text evidence="2">Belongs to the protein kinase superfamily. STE Ser/Thr protein kinase family. STE20 subfamily.</text>
</comment>
<dbReference type="Pfam" id="PF12474">
    <property type="entry name" value="PKK"/>
    <property type="match status" value="2"/>
</dbReference>
<dbReference type="Gene3D" id="1.10.510.10">
    <property type="entry name" value="Transferase(Phosphotransferase) domain 1"/>
    <property type="match status" value="1"/>
</dbReference>
<dbReference type="InterPro" id="IPR042743">
    <property type="entry name" value="STK10_STKc"/>
</dbReference>
<keyword evidence="12" id="KW-0131">Cell cycle</keyword>
<reference evidence="20" key="1">
    <citation type="journal article" date="2021" name="Cell">
        <title>Tracing the genetic footprints of vertebrate landing in non-teleost ray-finned fishes.</title>
        <authorList>
            <person name="Bi X."/>
            <person name="Wang K."/>
            <person name="Yang L."/>
            <person name="Pan H."/>
            <person name="Jiang H."/>
            <person name="Wei Q."/>
            <person name="Fang M."/>
            <person name="Yu H."/>
            <person name="Zhu C."/>
            <person name="Cai Y."/>
            <person name="He Y."/>
            <person name="Gan X."/>
            <person name="Zeng H."/>
            <person name="Yu D."/>
            <person name="Zhu Y."/>
            <person name="Jiang H."/>
            <person name="Qiu Q."/>
            <person name="Yang H."/>
            <person name="Zhang Y.E."/>
            <person name="Wang W."/>
            <person name="Zhu M."/>
            <person name="He S."/>
            <person name="Zhang G."/>
        </authorList>
    </citation>
    <scope>NUCLEOTIDE SEQUENCE</scope>
    <source>
        <strain evidence="20">Allg_001</strain>
    </source>
</reference>
<evidence type="ECO:0000256" key="3">
    <source>
        <dbReference type="ARBA" id="ARBA00012513"/>
    </source>
</evidence>
<dbReference type="FunFam" id="1.10.510.10:FF:000081">
    <property type="entry name" value="STE20-like serine/threonine-protein kinase"/>
    <property type="match status" value="1"/>
</dbReference>
<dbReference type="GO" id="GO:0004674">
    <property type="term" value="F:protein serine/threonine kinase activity"/>
    <property type="evidence" value="ECO:0007669"/>
    <property type="project" value="UniProtKB-KW"/>
</dbReference>
<feature type="compositionally biased region" description="Polar residues" evidence="17">
    <location>
        <begin position="880"/>
        <end position="889"/>
    </location>
</feature>
<feature type="compositionally biased region" description="Polar residues" evidence="17">
    <location>
        <begin position="742"/>
        <end position="755"/>
    </location>
</feature>
<evidence type="ECO:0000256" key="16">
    <source>
        <dbReference type="SAM" id="Coils"/>
    </source>
</evidence>
<protein>
    <recommendedName>
        <fullName evidence="3">non-specific serine/threonine protein kinase</fullName>
        <ecNumber evidence="3">2.7.11.1</ecNumber>
    </recommendedName>
</protein>
<feature type="region of interest" description="Disordered" evidence="17">
    <location>
        <begin position="741"/>
        <end position="917"/>
    </location>
</feature>
<dbReference type="PROSITE" id="PS00108">
    <property type="entry name" value="PROTEIN_KINASE_ST"/>
    <property type="match status" value="1"/>
</dbReference>
<evidence type="ECO:0000256" key="17">
    <source>
        <dbReference type="SAM" id="MobiDB-lite"/>
    </source>
</evidence>
<evidence type="ECO:0000313" key="21">
    <source>
        <dbReference type="Proteomes" id="UP000736164"/>
    </source>
</evidence>
<feature type="domain" description="Protein kinase" evidence="19">
    <location>
        <begin position="36"/>
        <end position="294"/>
    </location>
</feature>
<comment type="subcellular location">
    <subcellularLocation>
        <location evidence="1">Cell membrane</location>
        <topology evidence="1">Peripheral membrane protein</topology>
    </subcellularLocation>
</comment>
<evidence type="ECO:0000256" key="2">
    <source>
        <dbReference type="ARBA" id="ARBA00008874"/>
    </source>
</evidence>
<comment type="catalytic activity">
    <reaction evidence="13">
        <text>L-threonyl-[protein] + ATP = O-phospho-L-threonyl-[protein] + ADP + H(+)</text>
        <dbReference type="Rhea" id="RHEA:46608"/>
        <dbReference type="Rhea" id="RHEA-COMP:11060"/>
        <dbReference type="Rhea" id="RHEA-COMP:11605"/>
        <dbReference type="ChEBI" id="CHEBI:15378"/>
        <dbReference type="ChEBI" id="CHEBI:30013"/>
        <dbReference type="ChEBI" id="CHEBI:30616"/>
        <dbReference type="ChEBI" id="CHEBI:61977"/>
        <dbReference type="ChEBI" id="CHEBI:456216"/>
        <dbReference type="EC" id="2.7.11.1"/>
    </reaction>
</comment>
<feature type="compositionally biased region" description="Polar residues" evidence="17">
    <location>
        <begin position="854"/>
        <end position="865"/>
    </location>
</feature>
<evidence type="ECO:0000259" key="19">
    <source>
        <dbReference type="PROSITE" id="PS50011"/>
    </source>
</evidence>
<evidence type="ECO:0000313" key="20">
    <source>
        <dbReference type="EMBL" id="MBN3323618.1"/>
    </source>
</evidence>
<keyword evidence="16" id="KW-0175">Coiled coil</keyword>
<dbReference type="Pfam" id="PF00069">
    <property type="entry name" value="Pkinase"/>
    <property type="match status" value="1"/>
</dbReference>
<dbReference type="InterPro" id="IPR022165">
    <property type="entry name" value="PKK"/>
</dbReference>
<dbReference type="SMART" id="SM00220">
    <property type="entry name" value="S_TKc"/>
    <property type="match status" value="1"/>
</dbReference>
<gene>
    <name evidence="20" type="primary">Stk10</name>
    <name evidence="20" type="ORF">GTO95_0007987</name>
</gene>
<evidence type="ECO:0000256" key="10">
    <source>
        <dbReference type="ARBA" id="ARBA00022840"/>
    </source>
</evidence>
<feature type="non-terminal residue" evidence="20">
    <location>
        <position position="1"/>
    </location>
</feature>
<keyword evidence="5" id="KW-0723">Serine/threonine-protein kinase</keyword>
<evidence type="ECO:0000256" key="5">
    <source>
        <dbReference type="ARBA" id="ARBA00022527"/>
    </source>
</evidence>
<evidence type="ECO:0000256" key="18">
    <source>
        <dbReference type="SAM" id="Phobius"/>
    </source>
</evidence>
<feature type="coiled-coil region" evidence="16">
    <location>
        <begin position="1022"/>
        <end position="1164"/>
    </location>
</feature>
<keyword evidence="18" id="KW-0812">Transmembrane</keyword>
<comment type="caution">
    <text evidence="20">The sequence shown here is derived from an EMBL/GenBank/DDBJ whole genome shotgun (WGS) entry which is preliminary data.</text>
</comment>
<feature type="compositionally biased region" description="Basic and acidic residues" evidence="17">
    <location>
        <begin position="1301"/>
        <end position="1332"/>
    </location>
</feature>
<evidence type="ECO:0000256" key="8">
    <source>
        <dbReference type="ARBA" id="ARBA00022741"/>
    </source>
</evidence>
<dbReference type="InterPro" id="IPR008271">
    <property type="entry name" value="Ser/Thr_kinase_AS"/>
</dbReference>
<proteinExistence type="inferred from homology"/>
<evidence type="ECO:0000256" key="7">
    <source>
        <dbReference type="ARBA" id="ARBA00022679"/>
    </source>
</evidence>
<dbReference type="PANTHER" id="PTHR46538">
    <property type="entry name" value="PROTEIN KINASE DOMAIN-CONTAINING PROTEIN"/>
    <property type="match status" value="1"/>
</dbReference>
<evidence type="ECO:0000256" key="13">
    <source>
        <dbReference type="ARBA" id="ARBA00047899"/>
    </source>
</evidence>
<dbReference type="Proteomes" id="UP000736164">
    <property type="component" value="Unassembled WGS sequence"/>
</dbReference>
<dbReference type="EC" id="2.7.11.1" evidence="3"/>